<sequence>MNDIQKVENVQIFNPFCGFSPFSNPQNDRFTCETTTTKITKSIHSSSTEDTADHGFQRTRTTGGVPFRARHYLSQFMAREMTEQSS</sequence>
<evidence type="ECO:0000313" key="2">
    <source>
        <dbReference type="EnsemblMetazoa" id="CJA22319.1"/>
    </source>
</evidence>
<feature type="region of interest" description="Disordered" evidence="1">
    <location>
        <begin position="42"/>
        <end position="63"/>
    </location>
</feature>
<dbReference type="Proteomes" id="UP000005237">
    <property type="component" value="Unassembled WGS sequence"/>
</dbReference>
<reference evidence="2" key="2">
    <citation type="submission" date="2022-06" db="UniProtKB">
        <authorList>
            <consortium name="EnsemblMetazoa"/>
        </authorList>
    </citation>
    <scope>IDENTIFICATION</scope>
    <source>
        <strain evidence="2">DF5081</strain>
    </source>
</reference>
<dbReference type="EnsemblMetazoa" id="CJA22319.1">
    <property type="protein sequence ID" value="CJA22319.1"/>
    <property type="gene ID" value="WBGene00177891"/>
</dbReference>
<accession>A0A8R1IA44</accession>
<reference evidence="3" key="1">
    <citation type="submission" date="2010-08" db="EMBL/GenBank/DDBJ databases">
        <authorList>
            <consortium name="Caenorhabditis japonica Sequencing Consortium"/>
            <person name="Wilson R.K."/>
        </authorList>
    </citation>
    <scope>NUCLEOTIDE SEQUENCE [LARGE SCALE GENOMIC DNA]</scope>
    <source>
        <strain evidence="3">DF5081</strain>
    </source>
</reference>
<name>A0A8R1IA44_CAEJA</name>
<proteinExistence type="predicted"/>
<keyword evidence="3" id="KW-1185">Reference proteome</keyword>
<protein>
    <submittedName>
        <fullName evidence="2">Uncharacterized protein</fullName>
    </submittedName>
</protein>
<evidence type="ECO:0000313" key="3">
    <source>
        <dbReference type="Proteomes" id="UP000005237"/>
    </source>
</evidence>
<organism evidence="2 3">
    <name type="scientific">Caenorhabditis japonica</name>
    <dbReference type="NCBI Taxonomy" id="281687"/>
    <lineage>
        <taxon>Eukaryota</taxon>
        <taxon>Metazoa</taxon>
        <taxon>Ecdysozoa</taxon>
        <taxon>Nematoda</taxon>
        <taxon>Chromadorea</taxon>
        <taxon>Rhabditida</taxon>
        <taxon>Rhabditina</taxon>
        <taxon>Rhabditomorpha</taxon>
        <taxon>Rhabditoidea</taxon>
        <taxon>Rhabditidae</taxon>
        <taxon>Peloderinae</taxon>
        <taxon>Caenorhabditis</taxon>
    </lineage>
</organism>
<evidence type="ECO:0000256" key="1">
    <source>
        <dbReference type="SAM" id="MobiDB-lite"/>
    </source>
</evidence>
<dbReference type="AlphaFoldDB" id="A0A8R1IA44"/>